<dbReference type="GO" id="GO:0006508">
    <property type="term" value="P:proteolysis"/>
    <property type="evidence" value="ECO:0007669"/>
    <property type="project" value="UniProtKB-KW"/>
</dbReference>
<dbReference type="eggNOG" id="COG3063">
    <property type="taxonomic scope" value="Bacteria"/>
</dbReference>
<proteinExistence type="predicted"/>
<feature type="region of interest" description="Disordered" evidence="2">
    <location>
        <begin position="256"/>
        <end position="298"/>
    </location>
</feature>
<dbReference type="KEGG" id="aal:EP13_12960"/>
<feature type="repeat" description="TPR" evidence="1">
    <location>
        <begin position="38"/>
        <end position="71"/>
    </location>
</feature>
<dbReference type="InterPro" id="IPR013360">
    <property type="entry name" value="Pilus_4_PilW"/>
</dbReference>
<dbReference type="Pfam" id="PF01476">
    <property type="entry name" value="LysM"/>
    <property type="match status" value="1"/>
</dbReference>
<dbReference type="InterPro" id="IPR011990">
    <property type="entry name" value="TPR-like_helical_dom_sf"/>
</dbReference>
<dbReference type="GO" id="GO:0035269">
    <property type="term" value="P:protein O-linked glycosylation via mannose"/>
    <property type="evidence" value="ECO:0007669"/>
    <property type="project" value="TreeGrafter"/>
</dbReference>
<feature type="domain" description="LysM" evidence="4">
    <location>
        <begin position="297"/>
        <end position="341"/>
    </location>
</feature>
<dbReference type="Pfam" id="PF13432">
    <property type="entry name" value="TPR_16"/>
    <property type="match status" value="1"/>
</dbReference>
<dbReference type="RefSeq" id="WP_044057608.1">
    <property type="nucleotide sequence ID" value="NZ_CBCSKJ010000002.1"/>
</dbReference>
<dbReference type="Pfam" id="PF13424">
    <property type="entry name" value="TPR_12"/>
    <property type="match status" value="1"/>
</dbReference>
<dbReference type="PROSITE" id="PS50005">
    <property type="entry name" value="TPR"/>
    <property type="match status" value="3"/>
</dbReference>
<evidence type="ECO:0000256" key="1">
    <source>
        <dbReference type="PROSITE-ProRule" id="PRU00339"/>
    </source>
</evidence>
<dbReference type="GO" id="GO:0008233">
    <property type="term" value="F:peptidase activity"/>
    <property type="evidence" value="ECO:0007669"/>
    <property type="project" value="UniProtKB-KW"/>
</dbReference>
<dbReference type="NCBIfam" id="TIGR02521">
    <property type="entry name" value="type_IV_pilW"/>
    <property type="match status" value="1"/>
</dbReference>
<sequence length="349" mass="38911">MGKGWLVVISLSIVLLCGCVSSTDANRVGDDFNREEAAKTRMSLGLTYLKNNNYTQAKKNLDKALEFDPHSGDVHYALAYYYQLVGDNERAETAYKTAISLSPNSGDIMNSYGAFQCQNGRYAEAKRYFLKAIDSKHYANAAETYENLALCAQSQGNLDDAIAYLEDAVKHQPGRPKSLLLLSELYVADRQWDNAKRTLSTYQRVAGTTPNVLWMSYEVAKAQGDESKALAYGNRLLEQFPQSALAERVQQQINTSKPQIMRSLKANPSEGSPPAEESSANEKSTSKNSEVSKETPQFHIVKQGENLYRISLMHNIKVATLQTWNNLEDPGAIFAGMKLWLVPTQLQEK</sequence>
<evidence type="ECO:0000256" key="3">
    <source>
        <dbReference type="SAM" id="SignalP"/>
    </source>
</evidence>
<evidence type="ECO:0000313" key="6">
    <source>
        <dbReference type="Proteomes" id="UP000056090"/>
    </source>
</evidence>
<dbReference type="SMART" id="SM00028">
    <property type="entry name" value="TPR"/>
    <property type="match status" value="4"/>
</dbReference>
<keyword evidence="5" id="KW-0378">Hydrolase</keyword>
<dbReference type="InterPro" id="IPR018392">
    <property type="entry name" value="LysM"/>
</dbReference>
<protein>
    <submittedName>
        <fullName evidence="5">ATP-dependent protease</fullName>
    </submittedName>
</protein>
<dbReference type="SMART" id="SM00257">
    <property type="entry name" value="LysM"/>
    <property type="match status" value="1"/>
</dbReference>
<accession>A0A075NXW4</accession>
<feature type="signal peptide" evidence="3">
    <location>
        <begin position="1"/>
        <end position="25"/>
    </location>
</feature>
<dbReference type="AlphaFoldDB" id="A0A075NXW4"/>
<organism evidence="5 6">
    <name type="scientific">Alteromonas australica</name>
    <dbReference type="NCBI Taxonomy" id="589873"/>
    <lineage>
        <taxon>Bacteria</taxon>
        <taxon>Pseudomonadati</taxon>
        <taxon>Pseudomonadota</taxon>
        <taxon>Gammaproteobacteria</taxon>
        <taxon>Alteromonadales</taxon>
        <taxon>Alteromonadaceae</taxon>
        <taxon>Alteromonas/Salinimonas group</taxon>
        <taxon>Alteromonas</taxon>
    </lineage>
</organism>
<dbReference type="PANTHER" id="PTHR44395:SF1">
    <property type="entry name" value="PROTEIN O-MANNOSYL-TRANSFERASE TMTC3"/>
    <property type="match status" value="1"/>
</dbReference>
<dbReference type="CDD" id="cd00118">
    <property type="entry name" value="LysM"/>
    <property type="match status" value="1"/>
</dbReference>
<keyword evidence="3" id="KW-0732">Signal</keyword>
<dbReference type="PROSITE" id="PS51257">
    <property type="entry name" value="PROKAR_LIPOPROTEIN"/>
    <property type="match status" value="1"/>
</dbReference>
<dbReference type="Gene3D" id="1.25.40.10">
    <property type="entry name" value="Tetratricopeptide repeat domain"/>
    <property type="match status" value="1"/>
</dbReference>
<dbReference type="GO" id="GO:0000030">
    <property type="term" value="F:mannosyltransferase activity"/>
    <property type="evidence" value="ECO:0007669"/>
    <property type="project" value="TreeGrafter"/>
</dbReference>
<reference evidence="5 6" key="1">
    <citation type="submission" date="2014-06" db="EMBL/GenBank/DDBJ databases">
        <title>Genomes of Alteromonas australica, a world apart.</title>
        <authorList>
            <person name="Gonzaga A."/>
            <person name="Lopez-Perez M."/>
            <person name="Rodriguez-Valera F."/>
        </authorList>
    </citation>
    <scope>NUCLEOTIDE SEQUENCE [LARGE SCALE GENOMIC DNA]</scope>
    <source>
        <strain evidence="5 6">H 17</strain>
    </source>
</reference>
<feature type="chain" id="PRO_5001707900" evidence="3">
    <location>
        <begin position="26"/>
        <end position="349"/>
    </location>
</feature>
<keyword evidence="1" id="KW-0802">TPR repeat</keyword>
<dbReference type="InterPro" id="IPR019734">
    <property type="entry name" value="TPR_rpt"/>
</dbReference>
<dbReference type="InterPro" id="IPR036779">
    <property type="entry name" value="LysM_dom_sf"/>
</dbReference>
<keyword evidence="5" id="KW-0645">Protease</keyword>
<dbReference type="PROSITE" id="PS50293">
    <property type="entry name" value="TPR_REGION"/>
    <property type="match status" value="1"/>
</dbReference>
<feature type="repeat" description="TPR" evidence="1">
    <location>
        <begin position="142"/>
        <end position="175"/>
    </location>
</feature>
<dbReference type="Gene3D" id="3.10.350.10">
    <property type="entry name" value="LysM domain"/>
    <property type="match status" value="1"/>
</dbReference>
<evidence type="ECO:0000256" key="2">
    <source>
        <dbReference type="SAM" id="MobiDB-lite"/>
    </source>
</evidence>
<dbReference type="EMBL" id="CP008849">
    <property type="protein sequence ID" value="AIF99519.1"/>
    <property type="molecule type" value="Genomic_DNA"/>
</dbReference>
<dbReference type="eggNOG" id="COG1388">
    <property type="taxonomic scope" value="Bacteria"/>
</dbReference>
<name>A0A075NXW4_9ALTE</name>
<dbReference type="SUPFAM" id="SSF54106">
    <property type="entry name" value="LysM domain"/>
    <property type="match status" value="1"/>
</dbReference>
<feature type="repeat" description="TPR" evidence="1">
    <location>
        <begin position="72"/>
        <end position="105"/>
    </location>
</feature>
<dbReference type="SUPFAM" id="SSF48452">
    <property type="entry name" value="TPR-like"/>
    <property type="match status" value="1"/>
</dbReference>
<gene>
    <name evidence="5" type="ORF">EP13_12960</name>
</gene>
<dbReference type="GeneID" id="78255812"/>
<feature type="compositionally biased region" description="Low complexity" evidence="2">
    <location>
        <begin position="266"/>
        <end position="282"/>
    </location>
</feature>
<dbReference type="PROSITE" id="PS51782">
    <property type="entry name" value="LYSM"/>
    <property type="match status" value="1"/>
</dbReference>
<keyword evidence="6" id="KW-1185">Reference proteome</keyword>
<evidence type="ECO:0000259" key="4">
    <source>
        <dbReference type="PROSITE" id="PS51782"/>
    </source>
</evidence>
<evidence type="ECO:0000313" key="5">
    <source>
        <dbReference type="EMBL" id="AIF99519.1"/>
    </source>
</evidence>
<dbReference type="Proteomes" id="UP000056090">
    <property type="component" value="Chromosome"/>
</dbReference>
<dbReference type="PANTHER" id="PTHR44395">
    <property type="match status" value="1"/>
</dbReference>